<evidence type="ECO:0000256" key="2">
    <source>
        <dbReference type="ARBA" id="ARBA00009764"/>
    </source>
</evidence>
<dbReference type="NCBIfam" id="NF005188">
    <property type="entry name" value="PRK06664.1"/>
    <property type="match status" value="1"/>
</dbReference>
<dbReference type="PANTHER" id="PTHR30288">
    <property type="entry name" value="FLAGELLAR CAP/ASSEMBLY PROTEIN FLID"/>
    <property type="match status" value="1"/>
</dbReference>
<proteinExistence type="inferred from homology"/>
<dbReference type="Pfam" id="PF07195">
    <property type="entry name" value="FliD_C"/>
    <property type="match status" value="1"/>
</dbReference>
<dbReference type="EMBL" id="CP061839">
    <property type="protein sequence ID" value="QOW60004.1"/>
    <property type="molecule type" value="Genomic_DNA"/>
</dbReference>
<protein>
    <recommendedName>
        <fullName evidence="6">Flagellar hook-associated protein 2</fullName>
        <shortName evidence="6">HAP2</shortName>
    </recommendedName>
    <alternativeName>
        <fullName evidence="6">Flagellar cap protein</fullName>
    </alternativeName>
</protein>
<gene>
    <name evidence="10" type="primary">fliD</name>
    <name evidence="10" type="ORF">IFE08_09080</name>
</gene>
<evidence type="ECO:0000259" key="9">
    <source>
        <dbReference type="Pfam" id="PF07195"/>
    </source>
</evidence>
<evidence type="ECO:0000256" key="6">
    <source>
        <dbReference type="RuleBase" id="RU362066"/>
    </source>
</evidence>
<keyword evidence="6" id="KW-0574">Periplasm</keyword>
<dbReference type="AlphaFoldDB" id="A0A7S7AVU4"/>
<keyword evidence="10" id="KW-0966">Cell projection</keyword>
<evidence type="ECO:0000259" key="8">
    <source>
        <dbReference type="Pfam" id="PF02465"/>
    </source>
</evidence>
<feature type="domain" description="Flagellar hook-associated protein 2 N-terminal" evidence="8">
    <location>
        <begin position="12"/>
        <end position="106"/>
    </location>
</feature>
<reference evidence="10 11" key="1">
    <citation type="submission" date="2020-09" db="EMBL/GenBank/DDBJ databases">
        <title>Characterization of Treponema spp. from bovine digital dermatitis in Korea.</title>
        <authorList>
            <person name="Espiritu H.M."/>
            <person name="Cho Y.I."/>
            <person name="Mamuad L."/>
        </authorList>
    </citation>
    <scope>NUCLEOTIDE SEQUENCE [LARGE SCALE GENOMIC DNA]</scope>
    <source>
        <strain evidence="10 11">KS1</strain>
    </source>
</reference>
<evidence type="ECO:0000256" key="7">
    <source>
        <dbReference type="SAM" id="MobiDB-lite"/>
    </source>
</evidence>
<dbReference type="PANTHER" id="PTHR30288:SF0">
    <property type="entry name" value="FLAGELLAR HOOK-ASSOCIATED PROTEIN 2"/>
    <property type="match status" value="1"/>
</dbReference>
<dbReference type="GO" id="GO:0055040">
    <property type="term" value="C:periplasmic flagellum"/>
    <property type="evidence" value="ECO:0007669"/>
    <property type="project" value="UniProtKB-SubCell"/>
</dbReference>
<dbReference type="InterPro" id="IPR010809">
    <property type="entry name" value="FliD_C"/>
</dbReference>
<comment type="function">
    <text evidence="6">Required for morphogenesis and for the elongation of the flagellar filament by facilitating polymerization of the flagellin monomers at the tip of growing filament. Forms a capping structure, which prevents flagellin subunits (transported through the central channel of the flagellum) from leaking out without polymerization at the distal end.</text>
</comment>
<dbReference type="InterPro" id="IPR040026">
    <property type="entry name" value="FliD"/>
</dbReference>
<sequence length="658" mass="73400">MSDISIPGVNGNYEKLVEALMKKERIPRDREAESLERLKLQDESWRQVNKFSLEVRDIARTLYSFNNPFAEKIVESTNERSVTATASRSAKEQTAKLTVIQTADADKFLSNEIDKNFEIKKGKYTFKIGEKSFSVNWKGGKYNGFIELLNNRGKDFFHITEIKITPDKKALLFASELTGEKNKLEFQDDALELALNLGLIKKNDSSAIKANINKAETEPESSQKISFSETVRAKDQYSMELKISVKSSSKNGGADAAQKEGGAEGNPVYEQIGSISYKGIIIQNETSKDGMDMQADSSTSLPPPSEKTDMNVLALESSRGVLIPLPPLADTEEVQTLTVPLAEYGDVKGLSVSNNNSGKSIVIEEIRIYNPRAAGEYIPVNAVSSAQDAIINFEGIQIKRDKNDIDDLIPGVTLHAHEPSEKQEKITVKPDIKTAKDSIIEFVAKYNRLLAQINILTQNQPEVIEELTYLSEAEVEDSQKKLGLMYGDSTLSTLKANLRQTVSMPHKSSDETVLFMFSQMGISTKSEQSGGVDRARLRGYLEIDEKKLDEALNNNMEAVKLFFGFDSDGDILVDSGLAHSVYEQINPYTQRGGILGIKTDSLKVKMDSSKKRIETYDKKLEEKEASLRRKYGIMEGTLKNLNKQSQTIDNFNKQNQNK</sequence>
<dbReference type="GO" id="GO:0071973">
    <property type="term" value="P:bacterial-type flagellum-dependent cell motility"/>
    <property type="evidence" value="ECO:0007669"/>
    <property type="project" value="TreeGrafter"/>
</dbReference>
<dbReference type="Pfam" id="PF02465">
    <property type="entry name" value="FliD_N"/>
    <property type="match status" value="1"/>
</dbReference>
<keyword evidence="4" id="KW-0175">Coiled coil</keyword>
<evidence type="ECO:0000313" key="10">
    <source>
        <dbReference type="EMBL" id="QOW60004.1"/>
    </source>
</evidence>
<evidence type="ECO:0000256" key="3">
    <source>
        <dbReference type="ARBA" id="ARBA00011255"/>
    </source>
</evidence>
<evidence type="ECO:0000256" key="1">
    <source>
        <dbReference type="ARBA" id="ARBA00004365"/>
    </source>
</evidence>
<dbReference type="RefSeq" id="WP_194075622.1">
    <property type="nucleotide sequence ID" value="NZ_CP061839.1"/>
</dbReference>
<keyword evidence="5 6" id="KW-0975">Bacterial flagellum</keyword>
<keyword evidence="10" id="KW-0282">Flagellum</keyword>
<dbReference type="GO" id="GO:0007155">
    <property type="term" value="P:cell adhesion"/>
    <property type="evidence" value="ECO:0007669"/>
    <property type="project" value="InterPro"/>
</dbReference>
<dbReference type="GO" id="GO:0009424">
    <property type="term" value="C:bacterial-type flagellum hook"/>
    <property type="evidence" value="ECO:0007669"/>
    <property type="project" value="UniProtKB-UniRule"/>
</dbReference>
<comment type="subunit">
    <text evidence="3 6">Homopentamer.</text>
</comment>
<feature type="domain" description="Flagellar hook-associated protein 2 C-terminal" evidence="9">
    <location>
        <begin position="386"/>
        <end position="643"/>
    </location>
</feature>
<evidence type="ECO:0000256" key="5">
    <source>
        <dbReference type="ARBA" id="ARBA00023143"/>
    </source>
</evidence>
<comment type="subcellular location">
    <subcellularLocation>
        <location evidence="1">Bacterial flagellum</location>
    </subcellularLocation>
    <subcellularLocation>
        <location evidence="6">Periplasm</location>
    </subcellularLocation>
    <subcellularLocation>
        <location evidence="6">Periplasmic flagellum</location>
    </subcellularLocation>
</comment>
<name>A0A7S7AVU4_9SPIR</name>
<dbReference type="InterPro" id="IPR003481">
    <property type="entry name" value="FliD_N"/>
</dbReference>
<evidence type="ECO:0000313" key="11">
    <source>
        <dbReference type="Proteomes" id="UP000593915"/>
    </source>
</evidence>
<comment type="similarity">
    <text evidence="2 6">Belongs to the FliD family.</text>
</comment>
<dbReference type="Proteomes" id="UP000593915">
    <property type="component" value="Chromosome"/>
</dbReference>
<keyword evidence="10" id="KW-0969">Cilium</keyword>
<feature type="region of interest" description="Disordered" evidence="7">
    <location>
        <begin position="288"/>
        <end position="307"/>
    </location>
</feature>
<accession>A0A7S7AVU4</accession>
<organism evidence="10 11">
    <name type="scientific">Treponema pedis</name>
    <dbReference type="NCBI Taxonomy" id="409322"/>
    <lineage>
        <taxon>Bacteria</taxon>
        <taxon>Pseudomonadati</taxon>
        <taxon>Spirochaetota</taxon>
        <taxon>Spirochaetia</taxon>
        <taxon>Spirochaetales</taxon>
        <taxon>Treponemataceae</taxon>
        <taxon>Treponema</taxon>
    </lineage>
</organism>
<evidence type="ECO:0000256" key="4">
    <source>
        <dbReference type="ARBA" id="ARBA00023054"/>
    </source>
</evidence>
<dbReference type="GO" id="GO:0009421">
    <property type="term" value="C:bacterial-type flagellum filament cap"/>
    <property type="evidence" value="ECO:0007669"/>
    <property type="project" value="InterPro"/>
</dbReference>
<feature type="region of interest" description="Disordered" evidence="7">
    <location>
        <begin position="248"/>
        <end position="267"/>
    </location>
</feature>